<keyword evidence="2 7" id="KW-0813">Transport</keyword>
<evidence type="ECO:0000256" key="3">
    <source>
        <dbReference type="ARBA" id="ARBA00022475"/>
    </source>
</evidence>
<keyword evidence="6 7" id="KW-0472">Membrane</keyword>
<dbReference type="InterPro" id="IPR000515">
    <property type="entry name" value="MetI-like"/>
</dbReference>
<dbReference type="EMBL" id="VXPY01000122">
    <property type="protein sequence ID" value="MYD92029.1"/>
    <property type="molecule type" value="Genomic_DNA"/>
</dbReference>
<evidence type="ECO:0000256" key="7">
    <source>
        <dbReference type="RuleBase" id="RU363032"/>
    </source>
</evidence>
<keyword evidence="5 7" id="KW-1133">Transmembrane helix</keyword>
<organism evidence="9">
    <name type="scientific">Caldilineaceae bacterium SB0662_bin_9</name>
    <dbReference type="NCBI Taxonomy" id="2605258"/>
    <lineage>
        <taxon>Bacteria</taxon>
        <taxon>Bacillati</taxon>
        <taxon>Chloroflexota</taxon>
        <taxon>Caldilineae</taxon>
        <taxon>Caldilineales</taxon>
        <taxon>Caldilineaceae</taxon>
    </lineage>
</organism>
<feature type="transmembrane region" description="Helical" evidence="7">
    <location>
        <begin position="142"/>
        <end position="161"/>
    </location>
</feature>
<feature type="domain" description="ABC transmembrane type-1" evidence="8">
    <location>
        <begin position="71"/>
        <end position="261"/>
    </location>
</feature>
<proteinExistence type="inferred from homology"/>
<evidence type="ECO:0000259" key="8">
    <source>
        <dbReference type="PROSITE" id="PS50928"/>
    </source>
</evidence>
<evidence type="ECO:0000256" key="2">
    <source>
        <dbReference type="ARBA" id="ARBA00022448"/>
    </source>
</evidence>
<feature type="transmembrane region" description="Helical" evidence="7">
    <location>
        <begin position="106"/>
        <end position="130"/>
    </location>
</feature>
<feature type="transmembrane region" description="Helical" evidence="7">
    <location>
        <begin position="70"/>
        <end position="94"/>
    </location>
</feature>
<accession>A0A6B1DWF2</accession>
<evidence type="ECO:0000313" key="9">
    <source>
        <dbReference type="EMBL" id="MYD92029.1"/>
    </source>
</evidence>
<comment type="similarity">
    <text evidence="7">Belongs to the binding-protein-dependent transport system permease family.</text>
</comment>
<evidence type="ECO:0000256" key="1">
    <source>
        <dbReference type="ARBA" id="ARBA00004651"/>
    </source>
</evidence>
<evidence type="ECO:0000256" key="6">
    <source>
        <dbReference type="ARBA" id="ARBA00023136"/>
    </source>
</evidence>
<dbReference type="Gene3D" id="1.10.3720.10">
    <property type="entry name" value="MetI-like"/>
    <property type="match status" value="1"/>
</dbReference>
<reference evidence="9" key="1">
    <citation type="submission" date="2019-09" db="EMBL/GenBank/DDBJ databases">
        <title>Characterisation of the sponge microbiome using genome-centric metagenomics.</title>
        <authorList>
            <person name="Engelberts J.P."/>
            <person name="Robbins S.J."/>
            <person name="De Goeij J.M."/>
            <person name="Aranda M."/>
            <person name="Bell S.C."/>
            <person name="Webster N.S."/>
        </authorList>
    </citation>
    <scope>NUCLEOTIDE SEQUENCE</scope>
    <source>
        <strain evidence="9">SB0662_bin_9</strain>
    </source>
</reference>
<dbReference type="CDD" id="cd06261">
    <property type="entry name" value="TM_PBP2"/>
    <property type="match status" value="1"/>
</dbReference>
<dbReference type="PANTHER" id="PTHR43744:SF6">
    <property type="entry name" value="ABC TRANSPORTER PERMEASE PROTEIN YESQ-RELATED"/>
    <property type="match status" value="1"/>
</dbReference>
<dbReference type="PANTHER" id="PTHR43744">
    <property type="entry name" value="ABC TRANSPORTER PERMEASE PROTEIN MG189-RELATED-RELATED"/>
    <property type="match status" value="1"/>
</dbReference>
<feature type="transmembrane region" description="Helical" evidence="7">
    <location>
        <begin position="182"/>
        <end position="204"/>
    </location>
</feature>
<keyword evidence="3" id="KW-1003">Cell membrane</keyword>
<dbReference type="AlphaFoldDB" id="A0A6B1DWF2"/>
<evidence type="ECO:0000256" key="5">
    <source>
        <dbReference type="ARBA" id="ARBA00022989"/>
    </source>
</evidence>
<sequence>MYWPRVLHKAVVYVLLVSISLFFFFPLLWMMTTAIKPTSQMFQIPPIWIPRPPQWDVFHTTWNRANFNVYLGNTVLITVLSMIGRVGSCALVGFSFARLRWPGKNVLFLITLSTMMLPFQVLMIPQFLIFKEIGWINTHYPLWVPSFGGAAFYIFLMRQYFMTMPRELDDAAKIDGCGWLGIFWRILLPLSHPALATIAIFTFMSQWNSFLEPLIFLNSSKKYTLALGLAMFRDQFDVDWNAIMAMSFLMVLPCLTIFFLAQKYFIQGISTTGLKG</sequence>
<dbReference type="GO" id="GO:0005886">
    <property type="term" value="C:plasma membrane"/>
    <property type="evidence" value="ECO:0007669"/>
    <property type="project" value="UniProtKB-SubCell"/>
</dbReference>
<comment type="caution">
    <text evidence="9">The sequence shown here is derived from an EMBL/GenBank/DDBJ whole genome shotgun (WGS) entry which is preliminary data.</text>
</comment>
<dbReference type="PROSITE" id="PS50928">
    <property type="entry name" value="ABC_TM1"/>
    <property type="match status" value="1"/>
</dbReference>
<dbReference type="InterPro" id="IPR035906">
    <property type="entry name" value="MetI-like_sf"/>
</dbReference>
<dbReference type="SUPFAM" id="SSF161098">
    <property type="entry name" value="MetI-like"/>
    <property type="match status" value="1"/>
</dbReference>
<comment type="subcellular location">
    <subcellularLocation>
        <location evidence="1 7">Cell membrane</location>
        <topology evidence="1 7">Multi-pass membrane protein</topology>
    </subcellularLocation>
</comment>
<protein>
    <submittedName>
        <fullName evidence="9">Carbohydrate ABC transporter permease</fullName>
    </submittedName>
</protein>
<dbReference type="GO" id="GO:0055085">
    <property type="term" value="P:transmembrane transport"/>
    <property type="evidence" value="ECO:0007669"/>
    <property type="project" value="InterPro"/>
</dbReference>
<dbReference type="Pfam" id="PF00528">
    <property type="entry name" value="BPD_transp_1"/>
    <property type="match status" value="1"/>
</dbReference>
<name>A0A6B1DWF2_9CHLR</name>
<feature type="transmembrane region" description="Helical" evidence="7">
    <location>
        <begin position="12"/>
        <end position="31"/>
    </location>
</feature>
<gene>
    <name evidence="9" type="ORF">F4Y08_17150</name>
</gene>
<feature type="transmembrane region" description="Helical" evidence="7">
    <location>
        <begin position="240"/>
        <end position="261"/>
    </location>
</feature>
<evidence type="ECO:0000256" key="4">
    <source>
        <dbReference type="ARBA" id="ARBA00022692"/>
    </source>
</evidence>
<keyword evidence="4 7" id="KW-0812">Transmembrane</keyword>